<gene>
    <name evidence="3" type="ORF">LRS13_09595</name>
</gene>
<keyword evidence="4" id="KW-1185">Reference proteome</keyword>
<evidence type="ECO:0000313" key="4">
    <source>
        <dbReference type="Proteomes" id="UP001058860"/>
    </source>
</evidence>
<feature type="transmembrane region" description="Helical" evidence="2">
    <location>
        <begin position="12"/>
        <end position="32"/>
    </location>
</feature>
<evidence type="ECO:0000313" key="3">
    <source>
        <dbReference type="EMBL" id="UUY05753.1"/>
    </source>
</evidence>
<feature type="transmembrane region" description="Helical" evidence="2">
    <location>
        <begin position="189"/>
        <end position="209"/>
    </location>
</feature>
<protein>
    <submittedName>
        <fullName evidence="3">Uncharacterized protein</fullName>
    </submittedName>
</protein>
<evidence type="ECO:0000256" key="1">
    <source>
        <dbReference type="SAM" id="MobiDB-lite"/>
    </source>
</evidence>
<evidence type="ECO:0000256" key="2">
    <source>
        <dbReference type="SAM" id="Phobius"/>
    </source>
</evidence>
<keyword evidence="2" id="KW-1133">Transmembrane helix</keyword>
<keyword evidence="2" id="KW-0812">Transmembrane</keyword>
<feature type="transmembrane region" description="Helical" evidence="2">
    <location>
        <begin position="96"/>
        <end position="120"/>
    </location>
</feature>
<feature type="transmembrane region" description="Helical" evidence="2">
    <location>
        <begin position="280"/>
        <end position="303"/>
    </location>
</feature>
<proteinExistence type="predicted"/>
<feature type="transmembrane region" description="Helical" evidence="2">
    <location>
        <begin position="221"/>
        <end position="242"/>
    </location>
</feature>
<dbReference type="RefSeq" id="WP_353866195.1">
    <property type="nucleotide sequence ID" value="NZ_CP088295.1"/>
</dbReference>
<sequence>MNRSRAVRRFAVAYRAAVPAALVLLVLNAVLGPADGRLGVAIDVVFMGLLAAAACATALRARAGPSPVAWGLATVGLTLWAAAELVYRVFESDPTAYYPLTTQFLLAGAFACAYGTLVLLARERIQRFDPILALDGALAGLTAAAVVAVWLLPDGAEGAQPGVAPLLAALGGLWFVICVLGLTGWRPGWAWGLITLGIALNVIGDAALVQLLDAGEWQRGAIADPLLVSGAALLGMAALLPLRPAERLADGPRRLPIPLGCGAVALVLLMVAALDELGLAATLLTAGALGVTLVRMSVALELVERTRSEARTDPLTKLGNRRPAARRPRGPAR</sequence>
<reference evidence="4" key="1">
    <citation type="submission" date="2021-11" db="EMBL/GenBank/DDBJ databases">
        <title>Cultivation dependent microbiological survey of springs from the worlds oldest radium mine currently devoted to the extraction of radon-saturated water.</title>
        <authorList>
            <person name="Kapinusova G."/>
            <person name="Smrhova T."/>
            <person name="Strejcek M."/>
            <person name="Suman J."/>
            <person name="Jani K."/>
            <person name="Pajer P."/>
            <person name="Uhlik O."/>
        </authorList>
    </citation>
    <scope>NUCLEOTIDE SEQUENCE [LARGE SCALE GENOMIC DNA]</scope>
    <source>
        <strain evidence="4">J379</strain>
    </source>
</reference>
<accession>A0ABY5PM27</accession>
<keyword evidence="2" id="KW-0472">Membrane</keyword>
<feature type="transmembrane region" description="Helical" evidence="2">
    <location>
        <begin position="163"/>
        <end position="182"/>
    </location>
</feature>
<name>A0ABY5PM27_9ACTN</name>
<dbReference type="Proteomes" id="UP001058860">
    <property type="component" value="Chromosome"/>
</dbReference>
<organism evidence="3 4">
    <name type="scientific">Svornostia abyssi</name>
    <dbReference type="NCBI Taxonomy" id="2898438"/>
    <lineage>
        <taxon>Bacteria</taxon>
        <taxon>Bacillati</taxon>
        <taxon>Actinomycetota</taxon>
        <taxon>Thermoleophilia</taxon>
        <taxon>Solirubrobacterales</taxon>
        <taxon>Baekduiaceae</taxon>
        <taxon>Svornostia</taxon>
    </lineage>
</organism>
<feature type="transmembrane region" description="Helical" evidence="2">
    <location>
        <begin position="68"/>
        <end position="90"/>
    </location>
</feature>
<feature type="region of interest" description="Disordered" evidence="1">
    <location>
        <begin position="311"/>
        <end position="333"/>
    </location>
</feature>
<feature type="transmembrane region" description="Helical" evidence="2">
    <location>
        <begin position="38"/>
        <end position="59"/>
    </location>
</feature>
<dbReference type="EMBL" id="CP088295">
    <property type="protein sequence ID" value="UUY05753.1"/>
    <property type="molecule type" value="Genomic_DNA"/>
</dbReference>
<feature type="transmembrane region" description="Helical" evidence="2">
    <location>
        <begin position="254"/>
        <end position="274"/>
    </location>
</feature>
<feature type="transmembrane region" description="Helical" evidence="2">
    <location>
        <begin position="132"/>
        <end position="151"/>
    </location>
</feature>
<feature type="compositionally biased region" description="Basic residues" evidence="1">
    <location>
        <begin position="319"/>
        <end position="333"/>
    </location>
</feature>